<evidence type="ECO:0000256" key="3">
    <source>
        <dbReference type="ARBA" id="ARBA00022763"/>
    </source>
</evidence>
<evidence type="ECO:0000313" key="9">
    <source>
        <dbReference type="EMBL" id="KIG17965.1"/>
    </source>
</evidence>
<dbReference type="EMBL" id="JMCC02000016">
    <property type="protein sequence ID" value="KIG17965.1"/>
    <property type="molecule type" value="Genomic_DNA"/>
</dbReference>
<dbReference type="RefSeq" id="WP_052547560.1">
    <property type="nucleotide sequence ID" value="NZ_JMCC02000016.1"/>
</dbReference>
<dbReference type="Pfam" id="PF02586">
    <property type="entry name" value="SRAP"/>
    <property type="match status" value="1"/>
</dbReference>
<comment type="similarity">
    <text evidence="1 8">Belongs to the SOS response-associated peptidase family.</text>
</comment>
<dbReference type="EC" id="3.4.-.-" evidence="8"/>
<evidence type="ECO:0000256" key="7">
    <source>
        <dbReference type="ARBA" id="ARBA00023239"/>
    </source>
</evidence>
<dbReference type="Gene3D" id="3.90.1680.10">
    <property type="entry name" value="SOS response associated peptidase-like"/>
    <property type="match status" value="1"/>
</dbReference>
<dbReference type="PANTHER" id="PTHR13604:SF0">
    <property type="entry name" value="ABASIC SITE PROCESSING PROTEIN HMCES"/>
    <property type="match status" value="1"/>
</dbReference>
<dbReference type="Proteomes" id="UP000031599">
    <property type="component" value="Unassembled WGS sequence"/>
</dbReference>
<comment type="caution">
    <text evidence="9">The sequence shown here is derived from an EMBL/GenBank/DDBJ whole genome shotgun (WGS) entry which is preliminary data.</text>
</comment>
<evidence type="ECO:0000256" key="2">
    <source>
        <dbReference type="ARBA" id="ARBA00022670"/>
    </source>
</evidence>
<evidence type="ECO:0000256" key="1">
    <source>
        <dbReference type="ARBA" id="ARBA00008136"/>
    </source>
</evidence>
<name>A0A0C2D8L6_9BACT</name>
<reference evidence="9 10" key="1">
    <citation type="submission" date="2014-12" db="EMBL/GenBank/DDBJ databases">
        <title>Genome assembly of Enhygromyxa salina DSM 15201.</title>
        <authorList>
            <person name="Sharma G."/>
            <person name="Subramanian S."/>
        </authorList>
    </citation>
    <scope>NUCLEOTIDE SEQUENCE [LARGE SCALE GENOMIC DNA]</scope>
    <source>
        <strain evidence="9 10">DSM 15201</strain>
    </source>
</reference>
<dbReference type="AlphaFoldDB" id="A0A0C2D8L6"/>
<dbReference type="SUPFAM" id="SSF143081">
    <property type="entry name" value="BB1717-like"/>
    <property type="match status" value="1"/>
</dbReference>
<proteinExistence type="inferred from homology"/>
<keyword evidence="3" id="KW-0227">DNA damage</keyword>
<keyword evidence="4 8" id="KW-0378">Hydrolase</keyword>
<protein>
    <recommendedName>
        <fullName evidence="8">Abasic site processing protein</fullName>
        <ecNumber evidence="8">3.4.-.-</ecNumber>
    </recommendedName>
</protein>
<keyword evidence="6" id="KW-0238">DNA-binding</keyword>
<organism evidence="9 10">
    <name type="scientific">Enhygromyxa salina</name>
    <dbReference type="NCBI Taxonomy" id="215803"/>
    <lineage>
        <taxon>Bacteria</taxon>
        <taxon>Pseudomonadati</taxon>
        <taxon>Myxococcota</taxon>
        <taxon>Polyangia</taxon>
        <taxon>Nannocystales</taxon>
        <taxon>Nannocystaceae</taxon>
        <taxon>Enhygromyxa</taxon>
    </lineage>
</organism>
<dbReference type="PANTHER" id="PTHR13604">
    <property type="entry name" value="DC12-RELATED"/>
    <property type="match status" value="1"/>
</dbReference>
<evidence type="ECO:0000256" key="6">
    <source>
        <dbReference type="ARBA" id="ARBA00023125"/>
    </source>
</evidence>
<dbReference type="GO" id="GO:0008233">
    <property type="term" value="F:peptidase activity"/>
    <property type="evidence" value="ECO:0007669"/>
    <property type="project" value="UniProtKB-KW"/>
</dbReference>
<dbReference type="InterPro" id="IPR003738">
    <property type="entry name" value="SRAP"/>
</dbReference>
<dbReference type="GO" id="GO:0003697">
    <property type="term" value="F:single-stranded DNA binding"/>
    <property type="evidence" value="ECO:0007669"/>
    <property type="project" value="InterPro"/>
</dbReference>
<dbReference type="InterPro" id="IPR036590">
    <property type="entry name" value="SRAP-like"/>
</dbReference>
<gene>
    <name evidence="9" type="ORF">DB30_02180</name>
</gene>
<dbReference type="GO" id="GO:0006508">
    <property type="term" value="P:proteolysis"/>
    <property type="evidence" value="ECO:0007669"/>
    <property type="project" value="UniProtKB-KW"/>
</dbReference>
<evidence type="ECO:0000256" key="4">
    <source>
        <dbReference type="ARBA" id="ARBA00022801"/>
    </source>
</evidence>
<accession>A0A0C2D8L6</accession>
<sequence length="203" mass="22532">MCGRFVTGSDEHSWRSWSSILRLTTEGVPTLSGEPFVPTASVPIIRHIVDAKPDAPAASELVWARWGLAPSWMKRPLQQRPQYNVRSETAPSKFKKYFTTRRCLLPASGFWIRRSPKGEYAYVSVPNSPLFGLAGLWTERELDGETLRSCTILTTQAAPELADLHERSPVILLADQATRWLAPDCSLTELSTLCAGHVPLSVA</sequence>
<evidence type="ECO:0000256" key="5">
    <source>
        <dbReference type="ARBA" id="ARBA00023124"/>
    </source>
</evidence>
<dbReference type="GO" id="GO:0106300">
    <property type="term" value="P:protein-DNA covalent cross-linking repair"/>
    <property type="evidence" value="ECO:0007669"/>
    <property type="project" value="InterPro"/>
</dbReference>
<evidence type="ECO:0000313" key="10">
    <source>
        <dbReference type="Proteomes" id="UP000031599"/>
    </source>
</evidence>
<keyword evidence="5" id="KW-0190">Covalent protein-DNA linkage</keyword>
<keyword evidence="7" id="KW-0456">Lyase</keyword>
<dbReference type="GO" id="GO:0016829">
    <property type="term" value="F:lyase activity"/>
    <property type="evidence" value="ECO:0007669"/>
    <property type="project" value="UniProtKB-KW"/>
</dbReference>
<keyword evidence="2 8" id="KW-0645">Protease</keyword>
<evidence type="ECO:0000256" key="8">
    <source>
        <dbReference type="RuleBase" id="RU364100"/>
    </source>
</evidence>